<dbReference type="Gene3D" id="3.40.50.150">
    <property type="entry name" value="Vaccinia Virus protein VP39"/>
    <property type="match status" value="1"/>
</dbReference>
<keyword evidence="2" id="KW-0489">Methyltransferase</keyword>
<name>A0A6I4KWG3_9PSED</name>
<protein>
    <submittedName>
        <fullName evidence="2">Methyltransferase domain-containing protein</fullName>
    </submittedName>
</protein>
<feature type="domain" description="Methyltransferase" evidence="1">
    <location>
        <begin position="57"/>
        <end position="151"/>
    </location>
</feature>
<proteinExistence type="predicted"/>
<keyword evidence="2" id="KW-0808">Transferase</keyword>
<dbReference type="Proteomes" id="UP000429555">
    <property type="component" value="Unassembled WGS sequence"/>
</dbReference>
<dbReference type="GO" id="GO:0032259">
    <property type="term" value="P:methylation"/>
    <property type="evidence" value="ECO:0007669"/>
    <property type="project" value="UniProtKB-KW"/>
</dbReference>
<evidence type="ECO:0000313" key="3">
    <source>
        <dbReference type="Proteomes" id="UP000429555"/>
    </source>
</evidence>
<dbReference type="RefSeq" id="WP_160343793.1">
    <property type="nucleotide sequence ID" value="NZ_WKJZ01000001.1"/>
</dbReference>
<comment type="caution">
    <text evidence="2">The sequence shown here is derived from an EMBL/GenBank/DDBJ whole genome shotgun (WGS) entry which is preliminary data.</text>
</comment>
<keyword evidence="3" id="KW-1185">Reference proteome</keyword>
<evidence type="ECO:0000259" key="1">
    <source>
        <dbReference type="Pfam" id="PF13649"/>
    </source>
</evidence>
<gene>
    <name evidence="2" type="ORF">GJV18_06000</name>
</gene>
<reference evidence="2 3" key="1">
    <citation type="submission" date="2019-11" db="EMBL/GenBank/DDBJ databases">
        <title>Pseudomonas flavidum sp. nov., isolated from Baiyang Lake.</title>
        <authorList>
            <person name="Zhao Y."/>
        </authorList>
    </citation>
    <scope>NUCLEOTIDE SEQUENCE [LARGE SCALE GENOMIC DNA]</scope>
    <source>
        <strain evidence="3">R-22-3 w-18</strain>
    </source>
</reference>
<dbReference type="EMBL" id="WKJZ01000001">
    <property type="protein sequence ID" value="MVW74866.1"/>
    <property type="molecule type" value="Genomic_DNA"/>
</dbReference>
<evidence type="ECO:0000313" key="2">
    <source>
        <dbReference type="EMBL" id="MVW74866.1"/>
    </source>
</evidence>
<dbReference type="InterPro" id="IPR029063">
    <property type="entry name" value="SAM-dependent_MTases_sf"/>
</dbReference>
<accession>A0A6I4KWG3</accession>
<dbReference type="InterPro" id="IPR041698">
    <property type="entry name" value="Methyltransf_25"/>
</dbReference>
<dbReference type="Pfam" id="PF13649">
    <property type="entry name" value="Methyltransf_25"/>
    <property type="match status" value="1"/>
</dbReference>
<dbReference type="CDD" id="cd02440">
    <property type="entry name" value="AdoMet_MTases"/>
    <property type="match status" value="1"/>
</dbReference>
<dbReference type="SUPFAM" id="SSF53335">
    <property type="entry name" value="S-adenosyl-L-methionine-dependent methyltransferases"/>
    <property type="match status" value="1"/>
</dbReference>
<sequence>MAKTTPIELEFSRKYDRAHARQYLHKHQDGLARRLSHWRDVQVARHALKLADEPTLVLDLPCGAGRFWPLLAEQPNRVILAADNSADMLATALAAQPAEVVARVNTLQTSAFAIELEANAVDCIFSIRLLHHIESAAHRLAMLREFHRVTRDTVIVSLWVDGNYKAWKRRRLEQRRTAEGRAAQNQNRFVVARAVVEDEFRQAGFQVIGYEDFLPGYAMWRTYVLRKQEG</sequence>
<organism evidence="2 3">
    <name type="scientific">Pseudomonas xionganensis</name>
    <dbReference type="NCBI Taxonomy" id="2654845"/>
    <lineage>
        <taxon>Bacteria</taxon>
        <taxon>Pseudomonadati</taxon>
        <taxon>Pseudomonadota</taxon>
        <taxon>Gammaproteobacteria</taxon>
        <taxon>Pseudomonadales</taxon>
        <taxon>Pseudomonadaceae</taxon>
        <taxon>Pseudomonas</taxon>
    </lineage>
</organism>
<dbReference type="AlphaFoldDB" id="A0A6I4KWG3"/>
<dbReference type="GO" id="GO:0008168">
    <property type="term" value="F:methyltransferase activity"/>
    <property type="evidence" value="ECO:0007669"/>
    <property type="project" value="UniProtKB-KW"/>
</dbReference>